<dbReference type="EMBL" id="WNKQ01000005">
    <property type="protein sequence ID" value="KAF5851123.1"/>
    <property type="molecule type" value="Genomic_DNA"/>
</dbReference>
<gene>
    <name evidence="2" type="ORF">GGP41_003920</name>
</gene>
<evidence type="ECO:0000256" key="1">
    <source>
        <dbReference type="SAM" id="MobiDB-lite"/>
    </source>
</evidence>
<organism evidence="2 3">
    <name type="scientific">Cochliobolus sativus</name>
    <name type="common">Common root rot and spot blotch fungus</name>
    <name type="synonym">Bipolaris sorokiniana</name>
    <dbReference type="NCBI Taxonomy" id="45130"/>
    <lineage>
        <taxon>Eukaryota</taxon>
        <taxon>Fungi</taxon>
        <taxon>Dikarya</taxon>
        <taxon>Ascomycota</taxon>
        <taxon>Pezizomycotina</taxon>
        <taxon>Dothideomycetes</taxon>
        <taxon>Pleosporomycetidae</taxon>
        <taxon>Pleosporales</taxon>
        <taxon>Pleosporineae</taxon>
        <taxon>Pleosporaceae</taxon>
        <taxon>Bipolaris</taxon>
    </lineage>
</organism>
<feature type="compositionally biased region" description="Basic and acidic residues" evidence="1">
    <location>
        <begin position="222"/>
        <end position="232"/>
    </location>
</feature>
<accession>A0A8H5ZIF5</accession>
<reference evidence="2" key="1">
    <citation type="submission" date="2019-11" db="EMBL/GenBank/DDBJ databases">
        <title>Bipolaris sorokiniana Genome sequencing.</title>
        <authorList>
            <person name="Wang H."/>
        </authorList>
    </citation>
    <scope>NUCLEOTIDE SEQUENCE</scope>
</reference>
<protein>
    <submittedName>
        <fullName evidence="2">Uncharacterized protein</fullName>
    </submittedName>
</protein>
<dbReference type="AlphaFoldDB" id="A0A8H5ZIF5"/>
<dbReference type="Proteomes" id="UP000624244">
    <property type="component" value="Unassembled WGS sequence"/>
</dbReference>
<sequence length="316" mass="34980">MDHAIGFPANGSAVYSQTAPMLASKFDHHDPQLVENPGTAEQNANVRKMLLVKTSRADICSIVQIYKDLKKASIDQMQDNLSGLKRDELDQVICANTPKRKMSEDPDEAPASSPQHVKRSRKALEGKGPIHEKPAKVMLRTSRAKFIKHFEASHLEEYKSVDCLNGTNVFKCLDCERNWSPGAGTKVFTSAHARDLAIHIYNAHIIHRTEWKSFPNAVEVKDKPKEPSDIHCGKPGTTELEDQLQSTATPEMAEVKPREPSGTPYEHINDAETGGFLLSDTGNESDVPEGFDFVTDIFLSHFIGLDDYSSGPVSKV</sequence>
<name>A0A8H5ZIF5_COCSA</name>
<comment type="caution">
    <text evidence="2">The sequence shown here is derived from an EMBL/GenBank/DDBJ whole genome shotgun (WGS) entry which is preliminary data.</text>
</comment>
<feature type="region of interest" description="Disordered" evidence="1">
    <location>
        <begin position="97"/>
        <end position="125"/>
    </location>
</feature>
<evidence type="ECO:0000313" key="3">
    <source>
        <dbReference type="Proteomes" id="UP000624244"/>
    </source>
</evidence>
<proteinExistence type="predicted"/>
<feature type="region of interest" description="Disordered" evidence="1">
    <location>
        <begin position="222"/>
        <end position="241"/>
    </location>
</feature>
<evidence type="ECO:0000313" key="2">
    <source>
        <dbReference type="EMBL" id="KAF5851123.1"/>
    </source>
</evidence>